<name>G0LHF2_HALWC</name>
<feature type="domain" description="DUF4397" evidence="2">
    <location>
        <begin position="192"/>
        <end position="272"/>
    </location>
</feature>
<sequence>MSSDDPNTTRRRVLFGVGAGATVGLAGCLGNSDDGDAGTDTDTDTPTEEPTNTPTDEETPTEEPEGTANVRVAHLSPNAPNVDVYVDGSVVLEDVPFGAVSEYLEVPAGEREIEITAAGDADTSVFAGAVPVEADTDYTVAATGELGDMADQTFEPLVLEDDNSEPGSDTARIRAVHASPDAPTIDITTASNGDALFDAVEYGESGYVEVPAGEYTLEIRGDTDASDGDVVAEFDVSLAGGQVYTAFAAGYLSPDDEPGDTPFDLLVSQDTNGGMMSTSPGNVRVSHMSPNAPNVDVYVDESVVLEDVPFGTTSDYLELPAGDHTVEITAAGDPETSVFSGTVPIEADTDYTIVAAGELGDMVDQTFEPLILEDDNSSPGEDTARVRAVHVSPDAPAVDITASSTGDTLFNGVGFSGSGYTEVPANDYTLQIRGDTESNDGEVVADFDVSLNGGQVYTAFAAGYLSPDDEPQDVAFDLFVTQDTSEMSN</sequence>
<dbReference type="OrthoDB" id="187327at2157"/>
<feature type="domain" description="DUF4397" evidence="2">
    <location>
        <begin position="282"/>
        <end position="401"/>
    </location>
</feature>
<proteinExistence type="predicted"/>
<dbReference type="Proteomes" id="UP000007954">
    <property type="component" value="Chromosome"/>
</dbReference>
<feature type="compositionally biased region" description="Acidic residues" evidence="1">
    <location>
        <begin position="33"/>
        <end position="47"/>
    </location>
</feature>
<protein>
    <submittedName>
        <fullName evidence="3">DUF4397 family protein</fullName>
    </submittedName>
</protein>
<dbReference type="HOGENOM" id="CLU_023664_0_0_2"/>
<dbReference type="RefSeq" id="WP_014555886.1">
    <property type="nucleotide sequence ID" value="NC_017459.1"/>
</dbReference>
<feature type="domain" description="DUF4397" evidence="2">
    <location>
        <begin position="68"/>
        <end position="188"/>
    </location>
</feature>
<reference evidence="3 4" key="1">
    <citation type="journal article" date="2011" name="PLoS ONE">
        <title>Haloquadratum walsbyi: limited diversity in a global pond.</title>
        <authorList>
            <person name="Dyall-Smith M."/>
            <person name="Pfeiffer F."/>
            <person name="Klee K."/>
            <person name="Palm P."/>
            <person name="Gross K."/>
            <person name="Schuster S.C."/>
            <person name="Rampp M."/>
            <person name="Oesterhelt D."/>
        </authorList>
    </citation>
    <scope>NUCLEOTIDE SEQUENCE [LARGE SCALE GENOMIC DNA]</scope>
    <source>
        <strain evidence="4">DSM 16854 / JCM 12705 / C23</strain>
    </source>
</reference>
<evidence type="ECO:0000313" key="3">
    <source>
        <dbReference type="EMBL" id="CCC40186.1"/>
    </source>
</evidence>
<dbReference type="KEGG" id="hwc:Hqrw_2317"/>
<dbReference type="InterPro" id="IPR006311">
    <property type="entry name" value="TAT_signal"/>
</dbReference>
<dbReference type="EMBL" id="FR746099">
    <property type="protein sequence ID" value="CCC40186.1"/>
    <property type="molecule type" value="Genomic_DNA"/>
</dbReference>
<accession>G0LHF2</accession>
<feature type="region of interest" description="Disordered" evidence="1">
    <location>
        <begin position="24"/>
        <end position="66"/>
    </location>
</feature>
<evidence type="ECO:0000256" key="1">
    <source>
        <dbReference type="SAM" id="MobiDB-lite"/>
    </source>
</evidence>
<dbReference type="Pfam" id="PF14344">
    <property type="entry name" value="DUF4397"/>
    <property type="match status" value="3"/>
</dbReference>
<organism evidence="3 4">
    <name type="scientific">Haloquadratum walsbyi (strain DSM 16854 / JCM 12705 / C23)</name>
    <dbReference type="NCBI Taxonomy" id="768065"/>
    <lineage>
        <taxon>Archaea</taxon>
        <taxon>Methanobacteriati</taxon>
        <taxon>Methanobacteriota</taxon>
        <taxon>Stenosarchaea group</taxon>
        <taxon>Halobacteria</taxon>
        <taxon>Halobacteriales</taxon>
        <taxon>Haloferacaceae</taxon>
        <taxon>Haloquadratum</taxon>
    </lineage>
</organism>
<gene>
    <name evidence="3" type="ordered locus">Hqrw_2317</name>
</gene>
<dbReference type="GeneID" id="12447031"/>
<evidence type="ECO:0000259" key="2">
    <source>
        <dbReference type="Pfam" id="PF14344"/>
    </source>
</evidence>
<evidence type="ECO:0000313" key="4">
    <source>
        <dbReference type="Proteomes" id="UP000007954"/>
    </source>
</evidence>
<dbReference type="PROSITE" id="PS51318">
    <property type="entry name" value="TAT"/>
    <property type="match status" value="1"/>
</dbReference>
<dbReference type="InterPro" id="IPR025510">
    <property type="entry name" value="DUF4397"/>
</dbReference>
<feature type="compositionally biased region" description="Acidic residues" evidence="1">
    <location>
        <begin position="55"/>
        <end position="65"/>
    </location>
</feature>
<dbReference type="AlphaFoldDB" id="G0LHF2"/>